<dbReference type="OrthoDB" id="9803432at2"/>
<dbReference type="Pfam" id="PF18335">
    <property type="entry name" value="SH3_13"/>
    <property type="match status" value="1"/>
</dbReference>
<dbReference type="InterPro" id="IPR027417">
    <property type="entry name" value="P-loop_NTPase"/>
</dbReference>
<dbReference type="CDD" id="cd17933">
    <property type="entry name" value="DEXSc_RecD-like"/>
    <property type="match status" value="1"/>
</dbReference>
<dbReference type="AlphaFoldDB" id="A0A2A2IGD8"/>
<dbReference type="SUPFAM" id="SSF52540">
    <property type="entry name" value="P-loop containing nucleoside triphosphate hydrolases"/>
    <property type="match status" value="2"/>
</dbReference>
<dbReference type="GO" id="GO:0005524">
    <property type="term" value="F:ATP binding"/>
    <property type="evidence" value="ECO:0007669"/>
    <property type="project" value="UniProtKB-KW"/>
</dbReference>
<dbReference type="Pfam" id="PF13604">
    <property type="entry name" value="AAA_30"/>
    <property type="match status" value="1"/>
</dbReference>
<dbReference type="InterPro" id="IPR050534">
    <property type="entry name" value="Coronavir_polyprotein_1ab"/>
</dbReference>
<proteinExistence type="predicted"/>
<dbReference type="GO" id="GO:0003678">
    <property type="term" value="F:DNA helicase activity"/>
    <property type="evidence" value="ECO:0007669"/>
    <property type="project" value="UniProtKB-ARBA"/>
</dbReference>
<keyword evidence="1" id="KW-0547">Nucleotide-binding</keyword>
<dbReference type="RefSeq" id="WP_095654797.1">
    <property type="nucleotide sequence ID" value="NZ_NPOA01000004.1"/>
</dbReference>
<dbReference type="PANTHER" id="PTHR43788">
    <property type="entry name" value="DNA2/NAM7 HELICASE FAMILY MEMBER"/>
    <property type="match status" value="1"/>
</dbReference>
<dbReference type="PANTHER" id="PTHR43788:SF6">
    <property type="entry name" value="DNA HELICASE B"/>
    <property type="match status" value="1"/>
</dbReference>
<evidence type="ECO:0008006" key="9">
    <source>
        <dbReference type="Google" id="ProtNLM"/>
    </source>
</evidence>
<evidence type="ECO:0000313" key="8">
    <source>
        <dbReference type="Proteomes" id="UP000218887"/>
    </source>
</evidence>
<dbReference type="InterPro" id="IPR055446">
    <property type="entry name" value="RecD2_N_OB"/>
</dbReference>
<protein>
    <recommendedName>
        <fullName evidence="9">AAA+ ATPase domain-containing protein</fullName>
    </recommendedName>
</protein>
<dbReference type="Gene3D" id="3.40.50.300">
    <property type="entry name" value="P-loop containing nucleotide triphosphate hydrolases"/>
    <property type="match status" value="2"/>
</dbReference>
<feature type="domain" description="ATP-dependent RecD2 DNA helicase SH3" evidence="5">
    <location>
        <begin position="571"/>
        <end position="643"/>
    </location>
</feature>
<dbReference type="InterPro" id="IPR029493">
    <property type="entry name" value="RecD2-like_HHH"/>
</dbReference>
<evidence type="ECO:0000313" key="7">
    <source>
        <dbReference type="EMBL" id="PAV30195.1"/>
    </source>
</evidence>
<evidence type="ECO:0000259" key="6">
    <source>
        <dbReference type="Pfam" id="PF23139"/>
    </source>
</evidence>
<gene>
    <name evidence="7" type="ORF">CIL05_06935</name>
</gene>
<keyword evidence="2" id="KW-0067">ATP-binding</keyword>
<accession>A0A2A2IGD8</accession>
<evidence type="ECO:0000256" key="1">
    <source>
        <dbReference type="ARBA" id="ARBA00022741"/>
    </source>
</evidence>
<dbReference type="InterPro" id="IPR041451">
    <property type="entry name" value="RecD2_SH13"/>
</dbReference>
<dbReference type="Proteomes" id="UP000218887">
    <property type="component" value="Unassembled WGS sequence"/>
</dbReference>
<feature type="domain" description="UvrD-like helicase C-terminal" evidence="3">
    <location>
        <begin position="664"/>
        <end position="712"/>
    </location>
</feature>
<evidence type="ECO:0000259" key="5">
    <source>
        <dbReference type="Pfam" id="PF18335"/>
    </source>
</evidence>
<feature type="domain" description="ATP-dependent RecD2 DNA helicase-like helix-hairpin-helix" evidence="4">
    <location>
        <begin position="152"/>
        <end position="239"/>
    </location>
</feature>
<dbReference type="EMBL" id="NPOA01000004">
    <property type="protein sequence ID" value="PAV30195.1"/>
    <property type="molecule type" value="Genomic_DNA"/>
</dbReference>
<dbReference type="Pfam" id="PF14490">
    <property type="entry name" value="HHH_RecD2"/>
    <property type="match status" value="1"/>
</dbReference>
<organism evidence="7 8">
    <name type="scientific">Virgibacillus profundi</name>
    <dbReference type="NCBI Taxonomy" id="2024555"/>
    <lineage>
        <taxon>Bacteria</taxon>
        <taxon>Bacillati</taxon>
        <taxon>Bacillota</taxon>
        <taxon>Bacilli</taxon>
        <taxon>Bacillales</taxon>
        <taxon>Bacillaceae</taxon>
        <taxon>Virgibacillus</taxon>
    </lineage>
</organism>
<evidence type="ECO:0000259" key="4">
    <source>
        <dbReference type="Pfam" id="PF14490"/>
    </source>
</evidence>
<dbReference type="Gene3D" id="2.30.30.940">
    <property type="match status" value="1"/>
</dbReference>
<name>A0A2A2IGD8_9BACI</name>
<comment type="caution">
    <text evidence="7">The sequence shown here is derived from an EMBL/GenBank/DDBJ whole genome shotgun (WGS) entry which is preliminary data.</text>
</comment>
<dbReference type="Pfam" id="PF23139">
    <property type="entry name" value="OB_YrrC"/>
    <property type="match status" value="1"/>
</dbReference>
<feature type="domain" description="ATP-dependent RecD2 DNA helicase OB-fold" evidence="6">
    <location>
        <begin position="9"/>
        <end position="87"/>
    </location>
</feature>
<dbReference type="InterPro" id="IPR027785">
    <property type="entry name" value="UvrD-like_helicase_C"/>
</dbReference>
<keyword evidence="8" id="KW-1185">Reference proteome</keyword>
<evidence type="ECO:0000259" key="3">
    <source>
        <dbReference type="Pfam" id="PF13538"/>
    </source>
</evidence>
<evidence type="ECO:0000256" key="2">
    <source>
        <dbReference type="ARBA" id="ARBA00022840"/>
    </source>
</evidence>
<dbReference type="Pfam" id="PF13538">
    <property type="entry name" value="UvrD_C_2"/>
    <property type="match status" value="1"/>
</dbReference>
<sequence length="747" mass="84356">MSQEEIMELNVTIKRKLYHSTENMWGVFAAIPNNNRTIELNSFGNIAISGNTADLLEGNDYNIIVEPNDHPKYGKGFTILSVEAKRPETIKEQQDYVKALITDKQYESIIKVYPNHKLLDMFDNDEIDYTKIHGIGESTYDKIKGKLVNNLEIQEALVELKEFDITYEATKRLINHFGSASALVQSVRNNVYNLCAADNFGFKKVDSYAMHRGDDPTSPHRIESAIRYTLEQDASSGHSWISRRELIEQLEEMLKIEESYIMNTIEELENSGVKETNLYIKDNKVALYKNYYFEKTIKDKLMSMLNESCPTSKVNSTDVIAKQEEQGGFEFTDEQRNAIQLAIDNNVLAINGKGGVGKTFSIKGVLKALKDYSYMTTALSGKATRVLASHGLESMTIHRMLGIDKYGKFIHNDKFNLPYDIVVLDESSMANNFLIYSVVIALKPGAKMIFVGDNGQLPSIGTGAVYDSILNEGRDIIPQQELTKIQRQAAKSGIILAANDIREGRHITDKYNYKQETLGELRDMTTIPVDKETDITDMILSICERNKNADLFEFQVLTGLRERGELSVKDLNIELQKVFNDTDKPFISRGGYDYRVGDKVIHNGNNYEAGESGKVKIYNGTLGRIVAIEFDDDKTRQNHSVHFQFEDIDEIIIYDMSEMINVELAYAITVHKSQGSSIKQVIFTFDFSAYLLLSREFVYTGITRASEGCIMIAENNALHYAIEQTAGGSRRTFLGDMLVEDGIRGAS</sequence>
<dbReference type="Gene3D" id="1.10.10.2220">
    <property type="match status" value="1"/>
</dbReference>
<reference evidence="7 8" key="1">
    <citation type="submission" date="2017-08" db="EMBL/GenBank/DDBJ databases">
        <title>Virgibacillus indicus sp. nov. and Virgibacillus profoundi sp. nov, two moderately halophilic bacteria isolated from marine sediment by using the Microfluidic Streak Plate.</title>
        <authorList>
            <person name="Xu B."/>
            <person name="Hu B."/>
            <person name="Wang J."/>
            <person name="Zhu Y."/>
            <person name="Huang L."/>
            <person name="Du W."/>
            <person name="Huang Y."/>
        </authorList>
    </citation>
    <scope>NUCLEOTIDE SEQUENCE [LARGE SCALE GENOMIC DNA]</scope>
    <source>
        <strain evidence="7 8">IO3-P3-H5</strain>
    </source>
</reference>
<dbReference type="CDD" id="cd18809">
    <property type="entry name" value="SF1_C_RecD"/>
    <property type="match status" value="1"/>
</dbReference>